<dbReference type="Proteomes" id="UP000291591">
    <property type="component" value="Unassembled WGS sequence"/>
</dbReference>
<name>A0A4Q7US86_PSEST</name>
<feature type="transmembrane region" description="Helical" evidence="1">
    <location>
        <begin position="140"/>
        <end position="162"/>
    </location>
</feature>
<dbReference type="Pfam" id="PF06197">
    <property type="entry name" value="DUF998"/>
    <property type="match status" value="1"/>
</dbReference>
<reference evidence="2 3" key="1">
    <citation type="submission" date="2019-02" db="EMBL/GenBank/DDBJ databases">
        <title>Sequencing the genomes of 1000 actinobacteria strains.</title>
        <authorList>
            <person name="Klenk H.-P."/>
        </authorList>
    </citation>
    <scope>NUCLEOTIDE SEQUENCE [LARGE SCALE GENOMIC DNA]</scope>
    <source>
        <strain evidence="2 3">DSM 45779</strain>
    </source>
</reference>
<sequence length="226" mass="23206">MTSSSTRRDTATPAKSASTRVSFGLVLLTLQLFYVPLELLVAGAVTVPYDLGSGTISELGAVTCDEYAGPAGALAVCSPWNAAMNGTFVASGLLMVIGVLLSRPMLRPGALGATAVGAWVVTGLGSIGTGLVPLDVSLDVHLLVSTPVFVAQPVALLLTAAVLPRPNRFLAATAAGLGLVATVAAVVFLFGGLPEMGGALERLIVWPATLWLGVTALTLWIRQRRE</sequence>
<evidence type="ECO:0000313" key="2">
    <source>
        <dbReference type="EMBL" id="RZT83591.1"/>
    </source>
</evidence>
<dbReference type="InterPro" id="IPR009339">
    <property type="entry name" value="DUF998"/>
</dbReference>
<feature type="transmembrane region" description="Helical" evidence="1">
    <location>
        <begin position="203"/>
        <end position="221"/>
    </location>
</feature>
<keyword evidence="1" id="KW-0472">Membrane</keyword>
<keyword evidence="1" id="KW-1133">Transmembrane helix</keyword>
<gene>
    <name evidence="2" type="ORF">EV383_0400</name>
</gene>
<keyword evidence="1" id="KW-0812">Transmembrane</keyword>
<dbReference type="EMBL" id="SHKL01000001">
    <property type="protein sequence ID" value="RZT83591.1"/>
    <property type="molecule type" value="Genomic_DNA"/>
</dbReference>
<protein>
    <submittedName>
        <fullName evidence="2">Uncharacterized protein DUF998</fullName>
    </submittedName>
</protein>
<evidence type="ECO:0000313" key="3">
    <source>
        <dbReference type="Proteomes" id="UP000291591"/>
    </source>
</evidence>
<dbReference type="RefSeq" id="WP_130288324.1">
    <property type="nucleotide sequence ID" value="NZ_SHKL01000001.1"/>
</dbReference>
<feature type="transmembrane region" description="Helical" evidence="1">
    <location>
        <begin position="82"/>
        <end position="101"/>
    </location>
</feature>
<proteinExistence type="predicted"/>
<evidence type="ECO:0000256" key="1">
    <source>
        <dbReference type="SAM" id="Phobius"/>
    </source>
</evidence>
<dbReference type="OrthoDB" id="5191116at2"/>
<feature type="transmembrane region" description="Helical" evidence="1">
    <location>
        <begin position="21"/>
        <end position="45"/>
    </location>
</feature>
<feature type="transmembrane region" description="Helical" evidence="1">
    <location>
        <begin position="169"/>
        <end position="191"/>
    </location>
</feature>
<dbReference type="AlphaFoldDB" id="A0A4Q7US86"/>
<organism evidence="2 3">
    <name type="scientific">Pseudonocardia sediminis</name>
    <dbReference type="NCBI Taxonomy" id="1397368"/>
    <lineage>
        <taxon>Bacteria</taxon>
        <taxon>Bacillati</taxon>
        <taxon>Actinomycetota</taxon>
        <taxon>Actinomycetes</taxon>
        <taxon>Pseudonocardiales</taxon>
        <taxon>Pseudonocardiaceae</taxon>
        <taxon>Pseudonocardia</taxon>
    </lineage>
</organism>
<comment type="caution">
    <text evidence="2">The sequence shown here is derived from an EMBL/GenBank/DDBJ whole genome shotgun (WGS) entry which is preliminary data.</text>
</comment>
<feature type="transmembrane region" description="Helical" evidence="1">
    <location>
        <begin position="113"/>
        <end position="134"/>
    </location>
</feature>
<keyword evidence="3" id="KW-1185">Reference proteome</keyword>
<accession>A0A4Q7US86</accession>